<dbReference type="SUPFAM" id="SSF55729">
    <property type="entry name" value="Acyl-CoA N-acyltransferases (Nat)"/>
    <property type="match status" value="1"/>
</dbReference>
<dbReference type="AlphaFoldDB" id="A0A4Q7LR32"/>
<evidence type="ECO:0000313" key="7">
    <source>
        <dbReference type="Proteomes" id="UP000293519"/>
    </source>
</evidence>
<reference evidence="6 7" key="1">
    <citation type="journal article" date="2015" name="Stand. Genomic Sci.">
        <title>Genomic Encyclopedia of Bacterial and Archaeal Type Strains, Phase III: the genomes of soil and plant-associated and newly described type strains.</title>
        <authorList>
            <person name="Whitman W.B."/>
            <person name="Woyke T."/>
            <person name="Klenk H.P."/>
            <person name="Zhou Y."/>
            <person name="Lilburn T.G."/>
            <person name="Beck B.J."/>
            <person name="De Vos P."/>
            <person name="Vandamme P."/>
            <person name="Eisen J.A."/>
            <person name="Garrity G."/>
            <person name="Hugenholtz P."/>
            <person name="Kyrpides N.C."/>
        </authorList>
    </citation>
    <scope>NUCLEOTIDE SEQUENCE [LARGE SCALE GENOMIC DNA]</scope>
    <source>
        <strain evidence="6 7">CV2</strain>
    </source>
</reference>
<dbReference type="PANTHER" id="PTHR43420">
    <property type="entry name" value="ACETYLTRANSFERASE"/>
    <property type="match status" value="1"/>
</dbReference>
<gene>
    <name evidence="6" type="ORF">EV141_1971</name>
</gene>
<dbReference type="NCBIfam" id="TIGR01575">
    <property type="entry name" value="rimI"/>
    <property type="match status" value="1"/>
</dbReference>
<dbReference type="PROSITE" id="PS51186">
    <property type="entry name" value="GNAT"/>
    <property type="match status" value="1"/>
</dbReference>
<dbReference type="InterPro" id="IPR016181">
    <property type="entry name" value="Acyl_CoA_acyltransferase"/>
</dbReference>
<keyword evidence="7" id="KW-1185">Reference proteome</keyword>
<evidence type="ECO:0000313" key="6">
    <source>
        <dbReference type="EMBL" id="RZS56507.1"/>
    </source>
</evidence>
<evidence type="ECO:0000256" key="4">
    <source>
        <dbReference type="ARBA" id="ARBA00023315"/>
    </source>
</evidence>
<dbReference type="Pfam" id="PF00583">
    <property type="entry name" value="Acetyltransf_1"/>
    <property type="match status" value="1"/>
</dbReference>
<keyword evidence="2" id="KW-0963">Cytoplasm</keyword>
<dbReference type="GO" id="GO:0008080">
    <property type="term" value="F:N-acetyltransferase activity"/>
    <property type="evidence" value="ECO:0007669"/>
    <property type="project" value="InterPro"/>
</dbReference>
<dbReference type="PANTHER" id="PTHR43420:SF44">
    <property type="entry name" value="ACETYLTRANSFERASE YPEA"/>
    <property type="match status" value="1"/>
</dbReference>
<organism evidence="6 7">
    <name type="scientific">Microcella putealis</name>
    <dbReference type="NCBI Taxonomy" id="337005"/>
    <lineage>
        <taxon>Bacteria</taxon>
        <taxon>Bacillati</taxon>
        <taxon>Actinomycetota</taxon>
        <taxon>Actinomycetes</taxon>
        <taxon>Micrococcales</taxon>
        <taxon>Microbacteriaceae</taxon>
        <taxon>Microcella</taxon>
    </lineage>
</organism>
<dbReference type="EMBL" id="SGWW01000003">
    <property type="protein sequence ID" value="RZS56507.1"/>
    <property type="molecule type" value="Genomic_DNA"/>
</dbReference>
<comment type="caution">
    <text evidence="6">The sequence shown here is derived from an EMBL/GenBank/DDBJ whole genome shotgun (WGS) entry which is preliminary data.</text>
</comment>
<keyword evidence="4" id="KW-0012">Acyltransferase</keyword>
<dbReference type="InterPro" id="IPR006464">
    <property type="entry name" value="AcTrfase_RimI/Ard1"/>
</dbReference>
<sequence length="160" mass="17217">MSAAPSIRLRDAETSDLDAIMALETATFPSDAWSRDGMLAELASPHTVYLLVTSDDEPVAYGGVSAPLGSGQADIQTIAVDATHRRLGIGTLLVEQLLAVARDRGATEIFLEVRADNPGARALYERHGFVEIAVRPRYYQPDDVDAVVMRAPIDRPEGVA</sequence>
<evidence type="ECO:0000259" key="5">
    <source>
        <dbReference type="PROSITE" id="PS51186"/>
    </source>
</evidence>
<dbReference type="Proteomes" id="UP000293519">
    <property type="component" value="Unassembled WGS sequence"/>
</dbReference>
<proteinExistence type="inferred from homology"/>
<evidence type="ECO:0000256" key="2">
    <source>
        <dbReference type="ARBA" id="ARBA00022490"/>
    </source>
</evidence>
<comment type="similarity">
    <text evidence="1">Belongs to the acetyltransferase family. RimI subfamily.</text>
</comment>
<dbReference type="InterPro" id="IPR000182">
    <property type="entry name" value="GNAT_dom"/>
</dbReference>
<evidence type="ECO:0000256" key="1">
    <source>
        <dbReference type="ARBA" id="ARBA00005395"/>
    </source>
</evidence>
<name>A0A4Q7LR32_9MICO</name>
<dbReference type="RefSeq" id="WP_241969200.1">
    <property type="nucleotide sequence ID" value="NZ_SGWW01000003.1"/>
</dbReference>
<dbReference type="InterPro" id="IPR050680">
    <property type="entry name" value="YpeA/RimI_acetyltransf"/>
</dbReference>
<protein>
    <submittedName>
        <fullName evidence="6">Ribosomal-protein-alanine N-acetyltransferase</fullName>
    </submittedName>
</protein>
<keyword evidence="3 6" id="KW-0808">Transferase</keyword>
<dbReference type="CDD" id="cd04301">
    <property type="entry name" value="NAT_SF"/>
    <property type="match status" value="1"/>
</dbReference>
<evidence type="ECO:0000256" key="3">
    <source>
        <dbReference type="ARBA" id="ARBA00022679"/>
    </source>
</evidence>
<accession>A0A4Q7LR32</accession>
<feature type="domain" description="N-acetyltransferase" evidence="5">
    <location>
        <begin position="7"/>
        <end position="154"/>
    </location>
</feature>
<dbReference type="Gene3D" id="3.40.630.30">
    <property type="match status" value="1"/>
</dbReference>